<dbReference type="SMART" id="SM00369">
    <property type="entry name" value="LRR_TYP"/>
    <property type="match status" value="3"/>
</dbReference>
<reference evidence="5 6" key="1">
    <citation type="journal article" date="2024" name="G3 (Bethesda)">
        <title>Genome assembly of Hibiscus sabdariffa L. provides insights into metabolisms of medicinal natural products.</title>
        <authorList>
            <person name="Kim T."/>
        </authorList>
    </citation>
    <scope>NUCLEOTIDE SEQUENCE [LARGE SCALE GENOMIC DNA]</scope>
    <source>
        <strain evidence="5">TK-2024</strain>
        <tissue evidence="5">Old leaves</tissue>
    </source>
</reference>
<keyword evidence="6" id="KW-1185">Reference proteome</keyword>
<feature type="chain" id="PRO_5046067121" description="Protein phosphatase 1 regulatory subunit pprA" evidence="4">
    <location>
        <begin position="29"/>
        <end position="694"/>
    </location>
</feature>
<keyword evidence="2" id="KW-0677">Repeat</keyword>
<comment type="caution">
    <text evidence="5">The sequence shown here is derived from an EMBL/GenBank/DDBJ whole genome shotgun (WGS) entry which is preliminary data.</text>
</comment>
<gene>
    <name evidence="5" type="ORF">V6N11_039253</name>
</gene>
<keyword evidence="4" id="KW-0732">Signal</keyword>
<feature type="signal peptide" evidence="4">
    <location>
        <begin position="1"/>
        <end position="28"/>
    </location>
</feature>
<feature type="compositionally biased region" description="Basic residues" evidence="3">
    <location>
        <begin position="682"/>
        <end position="694"/>
    </location>
</feature>
<dbReference type="InterPro" id="IPR003591">
    <property type="entry name" value="Leu-rich_rpt_typical-subtyp"/>
</dbReference>
<evidence type="ECO:0000313" key="5">
    <source>
        <dbReference type="EMBL" id="KAK9026413.1"/>
    </source>
</evidence>
<evidence type="ECO:0000313" key="6">
    <source>
        <dbReference type="Proteomes" id="UP001396334"/>
    </source>
</evidence>
<dbReference type="EMBL" id="JBBPBN010000013">
    <property type="protein sequence ID" value="KAK9026413.1"/>
    <property type="molecule type" value="Genomic_DNA"/>
</dbReference>
<organism evidence="5 6">
    <name type="scientific">Hibiscus sabdariffa</name>
    <name type="common">roselle</name>
    <dbReference type="NCBI Taxonomy" id="183260"/>
    <lineage>
        <taxon>Eukaryota</taxon>
        <taxon>Viridiplantae</taxon>
        <taxon>Streptophyta</taxon>
        <taxon>Embryophyta</taxon>
        <taxon>Tracheophyta</taxon>
        <taxon>Spermatophyta</taxon>
        <taxon>Magnoliopsida</taxon>
        <taxon>eudicotyledons</taxon>
        <taxon>Gunneridae</taxon>
        <taxon>Pentapetalae</taxon>
        <taxon>rosids</taxon>
        <taxon>malvids</taxon>
        <taxon>Malvales</taxon>
        <taxon>Malvaceae</taxon>
        <taxon>Malvoideae</taxon>
        <taxon>Hibiscus</taxon>
    </lineage>
</organism>
<protein>
    <recommendedName>
        <fullName evidence="7">Protein phosphatase 1 regulatory subunit pprA</fullName>
    </recommendedName>
</protein>
<evidence type="ECO:0000256" key="3">
    <source>
        <dbReference type="SAM" id="MobiDB-lite"/>
    </source>
</evidence>
<dbReference type="Proteomes" id="UP001396334">
    <property type="component" value="Unassembled WGS sequence"/>
</dbReference>
<keyword evidence="1" id="KW-0433">Leucine-rich repeat</keyword>
<dbReference type="InterPro" id="IPR001611">
    <property type="entry name" value="Leu-rich_rpt"/>
</dbReference>
<evidence type="ECO:0008006" key="7">
    <source>
        <dbReference type="Google" id="ProtNLM"/>
    </source>
</evidence>
<dbReference type="PROSITE" id="PS51450">
    <property type="entry name" value="LRR"/>
    <property type="match status" value="3"/>
</dbReference>
<dbReference type="InterPro" id="IPR032675">
    <property type="entry name" value="LRR_dom_sf"/>
</dbReference>
<sequence length="694" mass="77744">MADSLRNEAQFLTGWLFLFFCVCRRSRSLSSVLDAVVAFVHSKRVSDIQLLAQHDLCWHHKGDDAPPEGARDLQKRIENRVQRLESDEPKSKSFAVLQEESLCNAKVISPESPLGFVASEVAYEGEDEHEEDASIRRKFSDFEFQSHVTSSVKAFDFRTKRVVSSDSFDIDTEEVFINQDEKDAEDIVDDPGIERTEFWALPNLERSCSNLETWNAQRKVVDQFPRESRSFEQLHELSARAMSDFNAGSPASVTTRCSTGRVMLKKHSSSQVLPSRSRKLWWKLFLWSHRNLHKVRPTKPEPLPLVATSNQQGDYPSDTVEPDRALKVSEMESPNSFFVSSLNKESVGKCDDNQSWKCFQNGVTSGLWPQNQWVALSSSSPSFARVDEWVRGLDVETTQPADDMNGDEGSTFPFSVGTGKSPARNTAHLNPRFDMNLSETLHANDVIQTLNYSSDVAHISGINLKAIPMISGFSSLRSVNLSNNFIVQITPGSLPKGLHTLNLSKNKINNIEGLRELNRLRVVDLSYNRIARIGHGLSNCTLIKELYLAWNKISDVEGLHRLLKLTVLDLSFNKISTTKALGQLAANYSTLQALNLSGNPVLCNHADEPLRKAVCSLLPKLRYLNKQPIKPQRAREVLTDSVAKAALGSGNWSSRRQATKRASQSGSAISNVHRNSVATGKKNQKKLKSRSRHQ</sequence>
<feature type="region of interest" description="Disordered" evidence="3">
    <location>
        <begin position="649"/>
        <end position="694"/>
    </location>
</feature>
<dbReference type="Pfam" id="PF13516">
    <property type="entry name" value="LRR_6"/>
    <property type="match status" value="1"/>
</dbReference>
<evidence type="ECO:0000256" key="4">
    <source>
        <dbReference type="SAM" id="SignalP"/>
    </source>
</evidence>
<evidence type="ECO:0000256" key="1">
    <source>
        <dbReference type="ARBA" id="ARBA00022614"/>
    </source>
</evidence>
<dbReference type="PANTHER" id="PTHR15454">
    <property type="entry name" value="NISCHARIN RELATED"/>
    <property type="match status" value="1"/>
</dbReference>
<dbReference type="Pfam" id="PF13855">
    <property type="entry name" value="LRR_8"/>
    <property type="match status" value="1"/>
</dbReference>
<proteinExistence type="predicted"/>
<dbReference type="SUPFAM" id="SSF52075">
    <property type="entry name" value="Outer arm dynein light chain 1"/>
    <property type="match status" value="1"/>
</dbReference>
<dbReference type="SMART" id="SM00365">
    <property type="entry name" value="LRR_SD22"/>
    <property type="match status" value="4"/>
</dbReference>
<evidence type="ECO:0000256" key="2">
    <source>
        <dbReference type="ARBA" id="ARBA00022737"/>
    </source>
</evidence>
<accession>A0ABR2SMF0</accession>
<dbReference type="Gene3D" id="3.80.10.10">
    <property type="entry name" value="Ribonuclease Inhibitor"/>
    <property type="match status" value="2"/>
</dbReference>
<name>A0ABR2SMF0_9ROSI</name>
<feature type="compositionally biased region" description="Polar residues" evidence="3">
    <location>
        <begin position="650"/>
        <end position="678"/>
    </location>
</feature>
<dbReference type="PANTHER" id="PTHR15454:SF37">
    <property type="entry name" value="OUTER ARM DYNEIN LIGHT CHAIN 1 PROTEIN"/>
    <property type="match status" value="1"/>
</dbReference>